<proteinExistence type="predicted"/>
<feature type="region of interest" description="Disordered" evidence="1">
    <location>
        <begin position="80"/>
        <end position="114"/>
    </location>
</feature>
<accession>A0A9W4UPA6</accession>
<dbReference type="AlphaFoldDB" id="A0A9W4UPA6"/>
<name>A0A9W4UPA6_9PLEO</name>
<dbReference type="EMBL" id="CAOQHR010000009">
    <property type="protein sequence ID" value="CAI6339625.1"/>
    <property type="molecule type" value="Genomic_DNA"/>
</dbReference>
<evidence type="ECO:0000313" key="2">
    <source>
        <dbReference type="EMBL" id="CAI6339625.1"/>
    </source>
</evidence>
<keyword evidence="3" id="KW-1185">Reference proteome</keyword>
<evidence type="ECO:0000313" key="3">
    <source>
        <dbReference type="Proteomes" id="UP001152607"/>
    </source>
</evidence>
<sequence>MHRESNLHNNCAAGEAGCETELDRLLEDNCHDNPPPGNCAAGEDFGEDFWEPIFDRFLDDDDCAAGEACWETGFHLLQENNRRHNSPPDNGPIREAPPAHIPSPSNDSTGEAPPIYIPADILAGLQGLQPFPPVDLRKYTCNAAVSIKCERKRKLKHKLKRLKRIHPYCACWSKEESSRSPQA</sequence>
<dbReference type="Proteomes" id="UP001152607">
    <property type="component" value="Unassembled WGS sequence"/>
</dbReference>
<protein>
    <submittedName>
        <fullName evidence="2">Uncharacterized protein</fullName>
    </submittedName>
</protein>
<gene>
    <name evidence="2" type="ORF">PDIGIT_LOCUS12788</name>
</gene>
<reference evidence="2" key="1">
    <citation type="submission" date="2023-01" db="EMBL/GenBank/DDBJ databases">
        <authorList>
            <person name="Van Ghelder C."/>
            <person name="Rancurel C."/>
        </authorList>
    </citation>
    <scope>NUCLEOTIDE SEQUENCE</scope>
    <source>
        <strain evidence="2">CNCM I-4278</strain>
    </source>
</reference>
<comment type="caution">
    <text evidence="2">The sequence shown here is derived from an EMBL/GenBank/DDBJ whole genome shotgun (WGS) entry which is preliminary data.</text>
</comment>
<evidence type="ECO:0000256" key="1">
    <source>
        <dbReference type="SAM" id="MobiDB-lite"/>
    </source>
</evidence>
<organism evidence="2 3">
    <name type="scientific">Periconia digitata</name>
    <dbReference type="NCBI Taxonomy" id="1303443"/>
    <lineage>
        <taxon>Eukaryota</taxon>
        <taxon>Fungi</taxon>
        <taxon>Dikarya</taxon>
        <taxon>Ascomycota</taxon>
        <taxon>Pezizomycotina</taxon>
        <taxon>Dothideomycetes</taxon>
        <taxon>Pleosporomycetidae</taxon>
        <taxon>Pleosporales</taxon>
        <taxon>Massarineae</taxon>
        <taxon>Periconiaceae</taxon>
        <taxon>Periconia</taxon>
    </lineage>
</organism>